<protein>
    <submittedName>
        <fullName evidence="7">Putative mitochondrial ribosomal protein l27</fullName>
    </submittedName>
</protein>
<dbReference type="AlphaFoldDB" id="A0A069DWE5"/>
<evidence type="ECO:0000256" key="4">
    <source>
        <dbReference type="ARBA" id="ARBA00022980"/>
    </source>
</evidence>
<name>A0A069DWE5_9HEMI</name>
<proteinExistence type="evidence at transcript level"/>
<keyword evidence="5" id="KW-0496">Mitochondrion</keyword>
<dbReference type="GO" id="GO:0003735">
    <property type="term" value="F:structural constituent of ribosome"/>
    <property type="evidence" value="ECO:0007669"/>
    <property type="project" value="InterPro"/>
</dbReference>
<comment type="subcellular location">
    <subcellularLocation>
        <location evidence="1">Mitochondrion</location>
    </subcellularLocation>
</comment>
<evidence type="ECO:0000256" key="3">
    <source>
        <dbReference type="ARBA" id="ARBA00022946"/>
    </source>
</evidence>
<evidence type="ECO:0000256" key="6">
    <source>
        <dbReference type="ARBA" id="ARBA00023274"/>
    </source>
</evidence>
<dbReference type="InterPro" id="IPR019189">
    <property type="entry name" value="Ribosomal_mL41"/>
</dbReference>
<reference evidence="7" key="1">
    <citation type="journal article" date="2015" name="J. Med. Entomol.">
        <title>A Deep Insight Into the Sialotranscriptome of the Chagas Disease Vector, Panstrongylus megistus (Hemiptera: Heteroptera).</title>
        <authorList>
            <person name="Ribeiro J.M."/>
            <person name="Schwarz A."/>
            <person name="Francischetti I.M."/>
        </authorList>
    </citation>
    <scope>NUCLEOTIDE SEQUENCE</scope>
    <source>
        <tissue evidence="7">Salivary glands</tissue>
    </source>
</reference>
<dbReference type="EMBL" id="GBGD01003235">
    <property type="protein sequence ID" value="JAC85654.1"/>
    <property type="molecule type" value="mRNA"/>
</dbReference>
<dbReference type="PANTHER" id="PTHR21338:SF0">
    <property type="entry name" value="LARGE RIBOSOMAL SUBUNIT PROTEIN ML41"/>
    <property type="match status" value="1"/>
</dbReference>
<dbReference type="PANTHER" id="PTHR21338">
    <property type="entry name" value="MITOCHONDRIAL RIBOSOMAL PROTEIN L41"/>
    <property type="match status" value="1"/>
</dbReference>
<evidence type="ECO:0000256" key="1">
    <source>
        <dbReference type="ARBA" id="ARBA00004173"/>
    </source>
</evidence>
<evidence type="ECO:0000256" key="2">
    <source>
        <dbReference type="ARBA" id="ARBA00010152"/>
    </source>
</evidence>
<dbReference type="Pfam" id="PF09809">
    <property type="entry name" value="MRP-L27"/>
    <property type="match status" value="1"/>
</dbReference>
<dbReference type="GO" id="GO:0005762">
    <property type="term" value="C:mitochondrial large ribosomal subunit"/>
    <property type="evidence" value="ECO:0007669"/>
    <property type="project" value="InterPro"/>
</dbReference>
<organism evidence="7">
    <name type="scientific">Panstrongylus megistus</name>
    <dbReference type="NCBI Taxonomy" id="65343"/>
    <lineage>
        <taxon>Eukaryota</taxon>
        <taxon>Metazoa</taxon>
        <taxon>Ecdysozoa</taxon>
        <taxon>Arthropoda</taxon>
        <taxon>Hexapoda</taxon>
        <taxon>Insecta</taxon>
        <taxon>Pterygota</taxon>
        <taxon>Neoptera</taxon>
        <taxon>Paraneoptera</taxon>
        <taxon>Hemiptera</taxon>
        <taxon>Heteroptera</taxon>
        <taxon>Panheteroptera</taxon>
        <taxon>Cimicomorpha</taxon>
        <taxon>Reduviidae</taxon>
        <taxon>Triatominae</taxon>
        <taxon>Panstrongylus</taxon>
    </lineage>
</organism>
<accession>A0A069DWE5</accession>
<keyword evidence="3" id="KW-0809">Transit peptide</keyword>
<sequence length="170" mass="19279">MNCSIVYRGFSTTCATCGKKNFRKFIIPFRGSEIFKNRQKNNPDPAIPSYKGNPKETGYKTEEGYVTVSEMIPELVVPDLTGFKLKPYVSYRAPDVVQSEFTAQDLFNAVYSKKIVEDFNTGKLKSNGEAVEPSEAEKLTPEVAWVKARQTGSDIFSERSKREEEELYFS</sequence>
<comment type="similarity">
    <text evidence="2">Belongs to the mitochondrion-specific ribosomal protein mL41 family.</text>
</comment>
<evidence type="ECO:0000256" key="5">
    <source>
        <dbReference type="ARBA" id="ARBA00023128"/>
    </source>
</evidence>
<keyword evidence="4 7" id="KW-0689">Ribosomal protein</keyword>
<keyword evidence="6" id="KW-0687">Ribonucleoprotein</keyword>
<dbReference type="GO" id="GO:0006412">
    <property type="term" value="P:translation"/>
    <property type="evidence" value="ECO:0007669"/>
    <property type="project" value="TreeGrafter"/>
</dbReference>
<evidence type="ECO:0000313" key="7">
    <source>
        <dbReference type="EMBL" id="JAC85654.1"/>
    </source>
</evidence>